<dbReference type="GO" id="GO:0016887">
    <property type="term" value="F:ATP hydrolysis activity"/>
    <property type="evidence" value="ECO:0007669"/>
    <property type="project" value="InterPro"/>
</dbReference>
<protein>
    <recommendedName>
        <fullName evidence="4">ATPase dynein-related AAA domain-containing protein</fullName>
    </recommendedName>
</protein>
<feature type="compositionally biased region" description="Low complexity" evidence="3">
    <location>
        <begin position="31"/>
        <end position="43"/>
    </location>
</feature>
<sequence length="1240" mass="135545">MHNVSIKVHPDSISYVQPSTPARLPTVTIDSPRSVRSPPRSPRLSGLLLALRDVIGDEPEEEEGEDGEFQLEAEAPEEHSATFVESANWSAGLPTLVNDSGSGTFPDTTENVLDPISPSEQLTVGRLDDPSPSFGLDPSDEDDDDDTSQYPVVSDDQPAIPTIHSSPDIEGSQPSDLLSPVDLSHLHLTPFQQDHTIYPDAFSNVDWQTPAPLLRSPPRSPALSVASSSTFEILAFPFGSPSARVLSPRLGAFLGRSPRNTPHPPPELDLDSPDTYRDADGEQTAKRSVSLLPGDTSMSSSSSSSEEAEAEEREQESFGSTAIWDADGGPTAVFLGTQEEEEVQEEVNQAIKRHSNTPRHFLNTDIDFVDGEPESNSSLVQDEDSNQFAEVAESSFDEDSTAHLAYLSSPTAVLNDGDTLNSLYDVYSYMAPGREVIADFARNSGISPPRPDSPPLSPASYHSEYSESRSPSPKSSQSHSSVSFSRTLEKKASSSSSTPSSALRERVFTPPPFGRGRSGTITADSPTSLASPVTSLESMERNFPGQGINPSSPLSMHSEVGSRSASVRTPDSLHGQDVEVEAGAGKKVPFGWRASLALGRSKNSSLISNRASRHIPPPLHTTSPELDEQAAFTSLSPTSPSGSRLRPLRLSTLLHSTAHTKYTSRMSRTSNNHHFGNINHLSISSAASVTSGISLSNNPLLSSPRSSPILAHIRNTQSRPASPLSSEHSNFNRELSSDGPQSAPPSHQHHPSLRSAPSYIQHHPNTSVSFLRSESRSSEPAYIIDEGDEEDYDHNEFDRPYDETIRRPVPIPTVPHTAPVTRPASAARPPMYAIATPRPTLMFAIASDDVEQVRQVLESGDAGPNDLVGPQSALEFTLTNDQLAHKMDIVKMLLAFGADPTVLTKQEQHQTGRRSVDSHGEEGALPEEEEPPKSLMDEMDPAIRYYVERADAAHTRRTSALIHRSFFRPLTRVRYELIGQDRALEQLFRVLSIHSRELSVTPIVVLLCGPSGHGKSLLARKFGSLLDVPTHTVTMTTLRSTHDLWQSYSMSPYEAPTTCTLAEFLINNEGKRCVVVLDEIEKTEDEKILWSLLMPWELGRCSFESNSRHIDVRNVIWLGTSNIGHDLVFEHRDARQRPEDLMSREEYVELMALLRPRVSERLGASVLSRVTTVLPFVPFTMDEKKAICSEALYNLGGEAVRTLSSTMIESVLSTALTNYSPSEGARSLYRAISNQLVDII</sequence>
<dbReference type="InterPro" id="IPR011704">
    <property type="entry name" value="ATPase_dyneun-rel_AAA"/>
</dbReference>
<feature type="region of interest" description="Disordered" evidence="3">
    <location>
        <begin position="57"/>
        <end position="180"/>
    </location>
</feature>
<feature type="compositionally biased region" description="Polar residues" evidence="3">
    <location>
        <begin position="715"/>
        <end position="734"/>
    </location>
</feature>
<feature type="region of interest" description="Disordered" evidence="3">
    <location>
        <begin position="906"/>
        <end position="935"/>
    </location>
</feature>
<dbReference type="InterPro" id="IPR027417">
    <property type="entry name" value="P-loop_NTPase"/>
</dbReference>
<dbReference type="GO" id="GO:0005737">
    <property type="term" value="C:cytoplasm"/>
    <property type="evidence" value="ECO:0007669"/>
    <property type="project" value="TreeGrafter"/>
</dbReference>
<dbReference type="PANTHER" id="PTHR11638:SF18">
    <property type="entry name" value="HEAT SHOCK PROTEIN 104"/>
    <property type="match status" value="1"/>
</dbReference>
<feature type="compositionally biased region" description="Basic and acidic residues" evidence="3">
    <location>
        <begin position="274"/>
        <end position="285"/>
    </location>
</feature>
<feature type="region of interest" description="Disordered" evidence="3">
    <location>
        <begin position="805"/>
        <end position="824"/>
    </location>
</feature>
<keyword evidence="1" id="KW-0547">Nucleotide-binding</keyword>
<feature type="compositionally biased region" description="Polar residues" evidence="3">
    <location>
        <begin position="97"/>
        <end position="111"/>
    </location>
</feature>
<dbReference type="STRING" id="68775.A0A5C3LVC5"/>
<accession>A0A5C3LVC5</accession>
<feature type="domain" description="ATPase dynein-related AAA" evidence="4">
    <location>
        <begin position="1005"/>
        <end position="1125"/>
    </location>
</feature>
<keyword evidence="2" id="KW-0067">ATP-binding</keyword>
<feature type="compositionally biased region" description="Low complexity" evidence="3">
    <location>
        <begin position="493"/>
        <end position="502"/>
    </location>
</feature>
<dbReference type="AlphaFoldDB" id="A0A5C3LVC5"/>
<feature type="region of interest" description="Disordered" evidence="3">
    <location>
        <begin position="442"/>
        <end position="580"/>
    </location>
</feature>
<organism evidence="5 6">
    <name type="scientific">Crucibulum laeve</name>
    <dbReference type="NCBI Taxonomy" id="68775"/>
    <lineage>
        <taxon>Eukaryota</taxon>
        <taxon>Fungi</taxon>
        <taxon>Dikarya</taxon>
        <taxon>Basidiomycota</taxon>
        <taxon>Agaricomycotina</taxon>
        <taxon>Agaricomycetes</taxon>
        <taxon>Agaricomycetidae</taxon>
        <taxon>Agaricales</taxon>
        <taxon>Agaricineae</taxon>
        <taxon>Nidulariaceae</taxon>
        <taxon>Crucibulum</taxon>
    </lineage>
</organism>
<evidence type="ECO:0000259" key="4">
    <source>
        <dbReference type="Pfam" id="PF07728"/>
    </source>
</evidence>
<dbReference type="OrthoDB" id="47330at2759"/>
<feature type="compositionally biased region" description="Polar residues" evidence="3">
    <location>
        <begin position="548"/>
        <end position="569"/>
    </location>
</feature>
<dbReference type="SUPFAM" id="SSF52540">
    <property type="entry name" value="P-loop containing nucleoside triphosphate hydrolases"/>
    <property type="match status" value="1"/>
</dbReference>
<feature type="compositionally biased region" description="Basic and acidic residues" evidence="3">
    <location>
        <begin position="906"/>
        <end position="922"/>
    </location>
</feature>
<dbReference type="GO" id="GO:0005524">
    <property type="term" value="F:ATP binding"/>
    <property type="evidence" value="ECO:0007669"/>
    <property type="project" value="UniProtKB-KW"/>
</dbReference>
<dbReference type="Pfam" id="PF07728">
    <property type="entry name" value="AAA_5"/>
    <property type="match status" value="1"/>
</dbReference>
<feature type="compositionally biased region" description="Low complexity" evidence="3">
    <location>
        <begin position="458"/>
        <end position="486"/>
    </location>
</feature>
<evidence type="ECO:0000313" key="6">
    <source>
        <dbReference type="Proteomes" id="UP000308652"/>
    </source>
</evidence>
<dbReference type="Proteomes" id="UP000308652">
    <property type="component" value="Unassembled WGS sequence"/>
</dbReference>
<evidence type="ECO:0000256" key="3">
    <source>
        <dbReference type="SAM" id="MobiDB-lite"/>
    </source>
</evidence>
<reference evidence="5 6" key="1">
    <citation type="journal article" date="2019" name="Nat. Ecol. Evol.">
        <title>Megaphylogeny resolves global patterns of mushroom evolution.</title>
        <authorList>
            <person name="Varga T."/>
            <person name="Krizsan K."/>
            <person name="Foldi C."/>
            <person name="Dima B."/>
            <person name="Sanchez-Garcia M."/>
            <person name="Sanchez-Ramirez S."/>
            <person name="Szollosi G.J."/>
            <person name="Szarkandi J.G."/>
            <person name="Papp V."/>
            <person name="Albert L."/>
            <person name="Andreopoulos W."/>
            <person name="Angelini C."/>
            <person name="Antonin V."/>
            <person name="Barry K.W."/>
            <person name="Bougher N.L."/>
            <person name="Buchanan P."/>
            <person name="Buyck B."/>
            <person name="Bense V."/>
            <person name="Catcheside P."/>
            <person name="Chovatia M."/>
            <person name="Cooper J."/>
            <person name="Damon W."/>
            <person name="Desjardin D."/>
            <person name="Finy P."/>
            <person name="Geml J."/>
            <person name="Haridas S."/>
            <person name="Hughes K."/>
            <person name="Justo A."/>
            <person name="Karasinski D."/>
            <person name="Kautmanova I."/>
            <person name="Kiss B."/>
            <person name="Kocsube S."/>
            <person name="Kotiranta H."/>
            <person name="LaButti K.M."/>
            <person name="Lechner B.E."/>
            <person name="Liimatainen K."/>
            <person name="Lipzen A."/>
            <person name="Lukacs Z."/>
            <person name="Mihaltcheva S."/>
            <person name="Morgado L.N."/>
            <person name="Niskanen T."/>
            <person name="Noordeloos M.E."/>
            <person name="Ohm R.A."/>
            <person name="Ortiz-Santana B."/>
            <person name="Ovrebo C."/>
            <person name="Racz N."/>
            <person name="Riley R."/>
            <person name="Savchenko A."/>
            <person name="Shiryaev A."/>
            <person name="Soop K."/>
            <person name="Spirin V."/>
            <person name="Szebenyi C."/>
            <person name="Tomsovsky M."/>
            <person name="Tulloss R.E."/>
            <person name="Uehling J."/>
            <person name="Grigoriev I.V."/>
            <person name="Vagvolgyi C."/>
            <person name="Papp T."/>
            <person name="Martin F.M."/>
            <person name="Miettinen O."/>
            <person name="Hibbett D.S."/>
            <person name="Nagy L.G."/>
        </authorList>
    </citation>
    <scope>NUCLEOTIDE SEQUENCE [LARGE SCALE GENOMIC DNA]</scope>
    <source>
        <strain evidence="5 6">CBS 166.37</strain>
    </source>
</reference>
<feature type="region of interest" description="Disordered" evidence="3">
    <location>
        <begin position="17"/>
        <end position="43"/>
    </location>
</feature>
<proteinExistence type="predicted"/>
<feature type="region of interest" description="Disordered" evidence="3">
    <location>
        <begin position="255"/>
        <end position="331"/>
    </location>
</feature>
<gene>
    <name evidence="5" type="ORF">BDQ12DRAFT_725115</name>
</gene>
<dbReference type="Gene3D" id="3.40.50.300">
    <property type="entry name" value="P-loop containing nucleotide triphosphate hydrolases"/>
    <property type="match status" value="1"/>
</dbReference>
<evidence type="ECO:0000256" key="1">
    <source>
        <dbReference type="ARBA" id="ARBA00022741"/>
    </source>
</evidence>
<dbReference type="GO" id="GO:0034605">
    <property type="term" value="P:cellular response to heat"/>
    <property type="evidence" value="ECO:0007669"/>
    <property type="project" value="TreeGrafter"/>
</dbReference>
<feature type="compositionally biased region" description="Pro residues" evidence="3">
    <location>
        <begin position="448"/>
        <end position="457"/>
    </location>
</feature>
<name>A0A5C3LVC5_9AGAR</name>
<feature type="compositionally biased region" description="Polar residues" evidence="3">
    <location>
        <begin position="519"/>
        <end position="537"/>
    </location>
</feature>
<evidence type="ECO:0000256" key="2">
    <source>
        <dbReference type="ARBA" id="ARBA00022840"/>
    </source>
</evidence>
<evidence type="ECO:0000313" key="5">
    <source>
        <dbReference type="EMBL" id="TFK36353.1"/>
    </source>
</evidence>
<dbReference type="InterPro" id="IPR050130">
    <property type="entry name" value="ClpA_ClpB"/>
</dbReference>
<feature type="compositionally biased region" description="Acidic residues" evidence="3">
    <location>
        <begin position="57"/>
        <end position="75"/>
    </location>
</feature>
<keyword evidence="6" id="KW-1185">Reference proteome</keyword>
<dbReference type="PANTHER" id="PTHR11638">
    <property type="entry name" value="ATP-DEPENDENT CLP PROTEASE"/>
    <property type="match status" value="1"/>
</dbReference>
<feature type="compositionally biased region" description="Acidic residues" evidence="3">
    <location>
        <begin position="138"/>
        <end position="147"/>
    </location>
</feature>
<feature type="region of interest" description="Disordered" evidence="3">
    <location>
        <begin position="715"/>
        <end position="761"/>
    </location>
</feature>
<dbReference type="EMBL" id="ML213614">
    <property type="protein sequence ID" value="TFK36353.1"/>
    <property type="molecule type" value="Genomic_DNA"/>
</dbReference>